<accession>A0A7R9H2V8</accession>
<name>A0A7R9H2V8_TIMCR</name>
<keyword evidence="1" id="KW-0175">Coiled coil</keyword>
<gene>
    <name evidence="2" type="ORF">TCEB3V08_LOCUS8905</name>
</gene>
<dbReference type="EMBL" id="OC320087">
    <property type="protein sequence ID" value="CAD7407178.1"/>
    <property type="molecule type" value="Genomic_DNA"/>
</dbReference>
<dbReference type="AlphaFoldDB" id="A0A7R9H2V8"/>
<organism evidence="2">
    <name type="scientific">Timema cristinae</name>
    <name type="common">Walking stick</name>
    <dbReference type="NCBI Taxonomy" id="61476"/>
    <lineage>
        <taxon>Eukaryota</taxon>
        <taxon>Metazoa</taxon>
        <taxon>Ecdysozoa</taxon>
        <taxon>Arthropoda</taxon>
        <taxon>Hexapoda</taxon>
        <taxon>Insecta</taxon>
        <taxon>Pterygota</taxon>
        <taxon>Neoptera</taxon>
        <taxon>Polyneoptera</taxon>
        <taxon>Phasmatodea</taxon>
        <taxon>Timematodea</taxon>
        <taxon>Timematoidea</taxon>
        <taxon>Timematidae</taxon>
        <taxon>Timema</taxon>
    </lineage>
</organism>
<protein>
    <submittedName>
        <fullName evidence="2">Uncharacterized protein</fullName>
    </submittedName>
</protein>
<feature type="coiled-coil region" evidence="1">
    <location>
        <begin position="40"/>
        <end position="97"/>
    </location>
</feature>
<reference evidence="2" key="1">
    <citation type="submission" date="2020-11" db="EMBL/GenBank/DDBJ databases">
        <authorList>
            <person name="Tran Van P."/>
        </authorList>
    </citation>
    <scope>NUCLEOTIDE SEQUENCE</scope>
</reference>
<evidence type="ECO:0000256" key="1">
    <source>
        <dbReference type="SAM" id="Coils"/>
    </source>
</evidence>
<sequence>MQWEAVAVENYELVEEAYKVDDVKKEDTFIVEGVTEENFDEEYTEEIERLRQDLVSAREKSGVYLSIENYNKMIAQMEQSEKEMSQKLSTIKLLNEQMEEKEVLILWK</sequence>
<evidence type="ECO:0000313" key="2">
    <source>
        <dbReference type="EMBL" id="CAD7407178.1"/>
    </source>
</evidence>
<proteinExistence type="predicted"/>